<protein>
    <submittedName>
        <fullName evidence="2">Urease</fullName>
    </submittedName>
</protein>
<organism evidence="2 3">
    <name type="scientific">Kordiimonas sediminis</name>
    <dbReference type="NCBI Taxonomy" id="1735581"/>
    <lineage>
        <taxon>Bacteria</taxon>
        <taxon>Pseudomonadati</taxon>
        <taxon>Pseudomonadota</taxon>
        <taxon>Alphaproteobacteria</taxon>
        <taxon>Kordiimonadales</taxon>
        <taxon>Kordiimonadaceae</taxon>
        <taxon>Kordiimonas</taxon>
    </lineage>
</organism>
<dbReference type="AlphaFoldDB" id="A0A919ANF7"/>
<evidence type="ECO:0000313" key="3">
    <source>
        <dbReference type="Proteomes" id="UP000630923"/>
    </source>
</evidence>
<reference evidence="2" key="2">
    <citation type="submission" date="2020-09" db="EMBL/GenBank/DDBJ databases">
        <authorList>
            <person name="Sun Q."/>
            <person name="Kim S."/>
        </authorList>
    </citation>
    <scope>NUCLEOTIDE SEQUENCE</scope>
    <source>
        <strain evidence="2">KCTC 42590</strain>
    </source>
</reference>
<dbReference type="InterPro" id="IPR010696">
    <property type="entry name" value="DUF1272"/>
</dbReference>
<sequence length="102" mass="11503">MLDMRPNCEHCDTDLPADSTQTMICSYECTFCKDCAETIFENVCPNCGGGFSPRPVRPQTSWRPGVSLHHQPAQKDRHHKPKDLAEFAEFSAPIKKVAPQNR</sequence>
<evidence type="ECO:0000313" key="2">
    <source>
        <dbReference type="EMBL" id="GHF16411.1"/>
    </source>
</evidence>
<gene>
    <name evidence="2" type="ORF">GCM10017044_08370</name>
</gene>
<reference evidence="2" key="1">
    <citation type="journal article" date="2014" name="Int. J. Syst. Evol. Microbiol.">
        <title>Complete genome sequence of Corynebacterium casei LMG S-19264T (=DSM 44701T), isolated from a smear-ripened cheese.</title>
        <authorList>
            <consortium name="US DOE Joint Genome Institute (JGI-PGF)"/>
            <person name="Walter F."/>
            <person name="Albersmeier A."/>
            <person name="Kalinowski J."/>
            <person name="Ruckert C."/>
        </authorList>
    </citation>
    <scope>NUCLEOTIDE SEQUENCE</scope>
    <source>
        <strain evidence="2">KCTC 42590</strain>
    </source>
</reference>
<accession>A0A919ANF7</accession>
<dbReference type="EMBL" id="BNCI01000001">
    <property type="protein sequence ID" value="GHF16411.1"/>
    <property type="molecule type" value="Genomic_DNA"/>
</dbReference>
<dbReference type="Pfam" id="PF06906">
    <property type="entry name" value="DUF1272"/>
    <property type="match status" value="1"/>
</dbReference>
<proteinExistence type="predicted"/>
<keyword evidence="3" id="KW-1185">Reference proteome</keyword>
<comment type="caution">
    <text evidence="2">The sequence shown here is derived from an EMBL/GenBank/DDBJ whole genome shotgun (WGS) entry which is preliminary data.</text>
</comment>
<evidence type="ECO:0000256" key="1">
    <source>
        <dbReference type="SAM" id="MobiDB-lite"/>
    </source>
</evidence>
<dbReference type="RefSeq" id="WP_191250289.1">
    <property type="nucleotide sequence ID" value="NZ_BNCI01000001.1"/>
</dbReference>
<name>A0A919ANF7_9PROT</name>
<dbReference type="Proteomes" id="UP000630923">
    <property type="component" value="Unassembled WGS sequence"/>
</dbReference>
<feature type="region of interest" description="Disordered" evidence="1">
    <location>
        <begin position="58"/>
        <end position="80"/>
    </location>
</feature>